<proteinExistence type="predicted"/>
<feature type="region of interest" description="Disordered" evidence="5">
    <location>
        <begin position="474"/>
        <end position="515"/>
    </location>
</feature>
<keyword evidence="4 6" id="KW-0472">Membrane</keyword>
<comment type="caution">
    <text evidence="7">The sequence shown here is derived from an EMBL/GenBank/DDBJ whole genome shotgun (WGS) entry which is preliminary data.</text>
</comment>
<evidence type="ECO:0008006" key="9">
    <source>
        <dbReference type="Google" id="ProtNLM"/>
    </source>
</evidence>
<dbReference type="Pfam" id="PF03619">
    <property type="entry name" value="Solute_trans_a"/>
    <property type="match status" value="1"/>
</dbReference>
<dbReference type="PANTHER" id="PTHR23423">
    <property type="entry name" value="ORGANIC SOLUTE TRANSPORTER-RELATED"/>
    <property type="match status" value="1"/>
</dbReference>
<evidence type="ECO:0000256" key="3">
    <source>
        <dbReference type="ARBA" id="ARBA00022989"/>
    </source>
</evidence>
<feature type="compositionally biased region" description="Polar residues" evidence="5">
    <location>
        <begin position="903"/>
        <end position="914"/>
    </location>
</feature>
<evidence type="ECO:0000256" key="5">
    <source>
        <dbReference type="SAM" id="MobiDB-lite"/>
    </source>
</evidence>
<dbReference type="SMART" id="SM01417">
    <property type="entry name" value="Solute_trans_a"/>
    <property type="match status" value="1"/>
</dbReference>
<feature type="compositionally biased region" description="Basic residues" evidence="5">
    <location>
        <begin position="846"/>
        <end position="857"/>
    </location>
</feature>
<evidence type="ECO:0000313" key="8">
    <source>
        <dbReference type="Proteomes" id="UP001213000"/>
    </source>
</evidence>
<feature type="compositionally biased region" description="Low complexity" evidence="5">
    <location>
        <begin position="736"/>
        <end position="745"/>
    </location>
</feature>
<feature type="region of interest" description="Disordered" evidence="5">
    <location>
        <begin position="725"/>
        <end position="914"/>
    </location>
</feature>
<dbReference type="AlphaFoldDB" id="A0AAD5VVA4"/>
<feature type="transmembrane region" description="Helical" evidence="6">
    <location>
        <begin position="222"/>
        <end position="250"/>
    </location>
</feature>
<evidence type="ECO:0000256" key="4">
    <source>
        <dbReference type="ARBA" id="ARBA00023136"/>
    </source>
</evidence>
<dbReference type="Proteomes" id="UP001213000">
    <property type="component" value="Unassembled WGS sequence"/>
</dbReference>
<feature type="transmembrane region" description="Helical" evidence="6">
    <location>
        <begin position="103"/>
        <end position="119"/>
    </location>
</feature>
<dbReference type="InterPro" id="IPR005178">
    <property type="entry name" value="Ostalpha/TMEM184C"/>
</dbReference>
<feature type="compositionally biased region" description="Basic residues" evidence="5">
    <location>
        <begin position="492"/>
        <end position="510"/>
    </location>
</feature>
<feature type="compositionally biased region" description="Basic and acidic residues" evidence="5">
    <location>
        <begin position="747"/>
        <end position="759"/>
    </location>
</feature>
<evidence type="ECO:0000256" key="6">
    <source>
        <dbReference type="SAM" id="Phobius"/>
    </source>
</evidence>
<protein>
    <recommendedName>
        <fullName evidence="9">DUF300-domain-containing protein</fullName>
    </recommendedName>
</protein>
<keyword evidence="8" id="KW-1185">Reference proteome</keyword>
<name>A0AAD5VVA4_9AGAR</name>
<evidence type="ECO:0000256" key="2">
    <source>
        <dbReference type="ARBA" id="ARBA00022692"/>
    </source>
</evidence>
<feature type="transmembrane region" description="Helical" evidence="6">
    <location>
        <begin position="69"/>
        <end position="91"/>
    </location>
</feature>
<organism evidence="7 8">
    <name type="scientific">Leucocoprinus birnbaumii</name>
    <dbReference type="NCBI Taxonomy" id="56174"/>
    <lineage>
        <taxon>Eukaryota</taxon>
        <taxon>Fungi</taxon>
        <taxon>Dikarya</taxon>
        <taxon>Basidiomycota</taxon>
        <taxon>Agaricomycotina</taxon>
        <taxon>Agaricomycetes</taxon>
        <taxon>Agaricomycetidae</taxon>
        <taxon>Agaricales</taxon>
        <taxon>Agaricineae</taxon>
        <taxon>Agaricaceae</taxon>
        <taxon>Leucocoprinus</taxon>
    </lineage>
</organism>
<dbReference type="GO" id="GO:0016020">
    <property type="term" value="C:membrane"/>
    <property type="evidence" value="ECO:0007669"/>
    <property type="project" value="UniProtKB-SubCell"/>
</dbReference>
<evidence type="ECO:0000256" key="1">
    <source>
        <dbReference type="ARBA" id="ARBA00004141"/>
    </source>
</evidence>
<feature type="transmembrane region" description="Helical" evidence="6">
    <location>
        <begin position="153"/>
        <end position="175"/>
    </location>
</feature>
<reference evidence="7" key="1">
    <citation type="submission" date="2022-07" db="EMBL/GenBank/DDBJ databases">
        <title>Genome Sequence of Leucocoprinus birnbaumii.</title>
        <authorList>
            <person name="Buettner E."/>
        </authorList>
    </citation>
    <scope>NUCLEOTIDE SEQUENCE</scope>
    <source>
        <strain evidence="7">VT141</strain>
    </source>
</reference>
<feature type="compositionally biased region" description="Polar residues" evidence="5">
    <location>
        <begin position="770"/>
        <end position="785"/>
    </location>
</feature>
<feature type="transmembrane region" description="Helical" evidence="6">
    <location>
        <begin position="34"/>
        <end position="54"/>
    </location>
</feature>
<comment type="subcellular location">
    <subcellularLocation>
        <location evidence="1">Membrane</location>
        <topology evidence="1">Multi-pass membrane protein</topology>
    </subcellularLocation>
</comment>
<feature type="compositionally biased region" description="Low complexity" evidence="5">
    <location>
        <begin position="786"/>
        <end position="818"/>
    </location>
</feature>
<gene>
    <name evidence="7" type="ORF">NP233_g4098</name>
</gene>
<keyword evidence="2 6" id="KW-0812">Transmembrane</keyword>
<accession>A0AAD5VVA4</accession>
<feature type="region of interest" description="Disordered" evidence="5">
    <location>
        <begin position="364"/>
        <end position="386"/>
    </location>
</feature>
<feature type="compositionally biased region" description="Polar residues" evidence="5">
    <location>
        <begin position="819"/>
        <end position="828"/>
    </location>
</feature>
<feature type="region of interest" description="Disordered" evidence="5">
    <location>
        <begin position="675"/>
        <end position="703"/>
    </location>
</feature>
<evidence type="ECO:0000313" key="7">
    <source>
        <dbReference type="EMBL" id="KAJ3570906.1"/>
    </source>
</evidence>
<sequence length="914" mass="103435">MSSSQDSEVCRKEDAPSPPPLIQNGKIVLQTHHIGWIIAGCMTIIATAISFWLVNKHLQWYTNKREQRYIVRILFMVPLYATISFASYLWWNHATPIILLRDGYESTVLTAFFYLLLMTKKREPVQRWMFPLGFIKWKPVDGLYFLQLMKWGVLQYCVLRPLTTLCAVILDYLGLYCEQSWGLGWGHIYITIVVSVSVSIAMFCLIQLYMAVSKDLARHRPLLKLFAIKAVVFLTFWQATFLSLLSMFGVVKDTQYMTADDINIGIGAVLETVEMVLFALLHIKAFTYKIYRPPYDPDSDLLPPEKTPRWKSLGHAMDFRETFKELWIGCVYMWHKSLGKEPAVDTGAIRAQYYEGVFGKARPTQYQQRQDEEDSDDGNIDSKQPTLPQVQVEVTERVEVDIGGEKQWLGVGDNYGYGLKFLQRERSEGLEMQIEKELEKRGYTLRNEEAVDLDPPKHPKQKSWWRSIYNRISQSGQDEPRQHEGESTANRPLHHAHSRNRTGRRSRSKRISQDGDVAQGLLSPMGIDIGALDLEDQPPPSLIARKNRRELTRSVDKWRRNIDTQTDRHEDVLMPLPEPKRGRTGGRVRGHTNEPARRHDRLSPLSDTVGSSGGLAVIDPRQDVSLQSPGSEGRLEGMFKSAIHDPPLQVYQAPTDTARSEISSAEGYRLAKPTPSIHLIPTQPHVIPADQPGPSAQRRSTQYHLADEGAHKPMAADVIVSSNRLPEEQGSHRVLSSPTSAAPAPAHRRESASSRHYPDLEASEMPPEIQPSTPIRRSVQQLQTQASPSASPTSLPSRRPPAALRRSSAQYYSFQSQSHPDSIRQSLPSDVDIPYPSSVSPPTPPKGRRRQHRHSREGHRFSQDTLVFANHAPTLQSPSSPRSLQFPSPSVIDDGLSRYPSYVSPTRPTMTRPS</sequence>
<feature type="compositionally biased region" description="Polar residues" evidence="5">
    <location>
        <begin position="873"/>
        <end position="888"/>
    </location>
</feature>
<dbReference type="EMBL" id="JANIEX010000212">
    <property type="protein sequence ID" value="KAJ3570906.1"/>
    <property type="molecule type" value="Genomic_DNA"/>
</dbReference>
<keyword evidence="3 6" id="KW-1133">Transmembrane helix</keyword>
<feature type="transmembrane region" description="Helical" evidence="6">
    <location>
        <begin position="187"/>
        <end position="210"/>
    </location>
</feature>
<feature type="region of interest" description="Disordered" evidence="5">
    <location>
        <begin position="574"/>
        <end position="609"/>
    </location>
</feature>